<reference evidence="1 2" key="1">
    <citation type="submission" date="2019-01" db="EMBL/GenBank/DDBJ databases">
        <title>Sequencing of cultivated peanut Arachis hypogaea provides insights into genome evolution and oil improvement.</title>
        <authorList>
            <person name="Chen X."/>
        </authorList>
    </citation>
    <scope>NUCLEOTIDE SEQUENCE [LARGE SCALE GENOMIC DNA]</scope>
    <source>
        <strain evidence="2">cv. Fuhuasheng</strain>
        <tissue evidence="1">Leaves</tissue>
    </source>
</reference>
<evidence type="ECO:0000313" key="2">
    <source>
        <dbReference type="Proteomes" id="UP000289738"/>
    </source>
</evidence>
<dbReference type="AlphaFoldDB" id="A0A444YFX0"/>
<gene>
    <name evidence="1" type="ORF">Ahy_B07g088924</name>
</gene>
<organism evidence="1 2">
    <name type="scientific">Arachis hypogaea</name>
    <name type="common">Peanut</name>
    <dbReference type="NCBI Taxonomy" id="3818"/>
    <lineage>
        <taxon>Eukaryota</taxon>
        <taxon>Viridiplantae</taxon>
        <taxon>Streptophyta</taxon>
        <taxon>Embryophyta</taxon>
        <taxon>Tracheophyta</taxon>
        <taxon>Spermatophyta</taxon>
        <taxon>Magnoliopsida</taxon>
        <taxon>eudicotyledons</taxon>
        <taxon>Gunneridae</taxon>
        <taxon>Pentapetalae</taxon>
        <taxon>rosids</taxon>
        <taxon>fabids</taxon>
        <taxon>Fabales</taxon>
        <taxon>Fabaceae</taxon>
        <taxon>Papilionoideae</taxon>
        <taxon>50 kb inversion clade</taxon>
        <taxon>dalbergioids sensu lato</taxon>
        <taxon>Dalbergieae</taxon>
        <taxon>Pterocarpus clade</taxon>
        <taxon>Arachis</taxon>
    </lineage>
</organism>
<keyword evidence="2" id="KW-1185">Reference proteome</keyword>
<accession>A0A444YFX0</accession>
<evidence type="ECO:0000313" key="1">
    <source>
        <dbReference type="EMBL" id="RYR00816.1"/>
    </source>
</evidence>
<proteinExistence type="predicted"/>
<protein>
    <submittedName>
        <fullName evidence="1">Uncharacterized protein</fullName>
    </submittedName>
</protein>
<comment type="caution">
    <text evidence="1">The sequence shown here is derived from an EMBL/GenBank/DDBJ whole genome shotgun (WGS) entry which is preliminary data.</text>
</comment>
<sequence>MFKDAKKSAILPDQLWYKFQRFRYLESLFGLKKKASSFCIVLSKGCDGEEKGKSEKRWGEHWHIERVWDERMRKERRIWKG</sequence>
<dbReference type="EMBL" id="SDMP01000017">
    <property type="protein sequence ID" value="RYR00816.1"/>
    <property type="molecule type" value="Genomic_DNA"/>
</dbReference>
<name>A0A444YFX0_ARAHY</name>
<dbReference type="Proteomes" id="UP000289738">
    <property type="component" value="Chromosome B07"/>
</dbReference>